<dbReference type="CDD" id="cd05401">
    <property type="entry name" value="NT_GlnE_GlnD_like"/>
    <property type="match status" value="2"/>
</dbReference>
<feature type="region of interest" description="Adenylyl transferase" evidence="4">
    <location>
        <begin position="467"/>
        <end position="967"/>
    </location>
</feature>
<accession>A0ABS6A789</accession>
<keyword evidence="3 4" id="KW-0067">ATP-binding</keyword>
<keyword evidence="4 7" id="KW-0548">Nucleotidyltransferase</keyword>
<dbReference type="Pfam" id="PF08335">
    <property type="entry name" value="GlnD_UR_UTase"/>
    <property type="match status" value="2"/>
</dbReference>
<comment type="catalytic activity">
    <reaction evidence="4">
        <text>[glutamine synthetase]-O(4)-(5'-adenylyl)-L-tyrosine + phosphate = [glutamine synthetase]-L-tyrosine + ADP</text>
        <dbReference type="Rhea" id="RHEA:43716"/>
        <dbReference type="Rhea" id="RHEA-COMP:10660"/>
        <dbReference type="Rhea" id="RHEA-COMP:10661"/>
        <dbReference type="ChEBI" id="CHEBI:43474"/>
        <dbReference type="ChEBI" id="CHEBI:46858"/>
        <dbReference type="ChEBI" id="CHEBI:83624"/>
        <dbReference type="ChEBI" id="CHEBI:456216"/>
        <dbReference type="EC" id="2.7.7.89"/>
    </reaction>
</comment>
<keyword evidence="4" id="KW-0460">Magnesium</keyword>
<feature type="domain" description="Glutamate-ammonia ligase adenylyltransferase repeated" evidence="5">
    <location>
        <begin position="43"/>
        <end position="290"/>
    </location>
</feature>
<reference evidence="7 8" key="1">
    <citation type="submission" date="2021-05" db="EMBL/GenBank/DDBJ databases">
        <title>Draft genomes of bacteria isolated from model marine particles.</title>
        <authorList>
            <person name="Datta M.S."/>
            <person name="Schwartzman J.A."/>
            <person name="Enke T.N."/>
            <person name="Saavedra J."/>
            <person name="Cermak N."/>
            <person name="Cordero O.X."/>
        </authorList>
    </citation>
    <scope>NUCLEOTIDE SEQUENCE [LARGE SCALE GENOMIC DNA]</scope>
    <source>
        <strain evidence="7 8">D2M19</strain>
    </source>
</reference>
<sequence>MSEPWNCLPLPLADDVAASWASVFPEGLPDWLLDDASVSEEVIAQAVARSLFLRQTLERHPEQVCALLQSRVLSEPTTPDYLQARWGESLADVTDEPSLHAALRRFRRETQFRIIWRDLLRWADLEETMAATSAFAEVCIQGALDWLHEAACEQYGTPWGKDPVSGEEVPQSLVVIGMGKLGGRELNVSSDIDLIFAFPGKGETRGSGRSLDNQQFFIRLGQRLIQALDQITADGFVFRVDMRLRPYGQSGALALSFAALETYYQDQGRDWERYAMVKSRVVAGDMKAGQVLMESLRPFVYRRYIDFSAFESLRSMKAMIGREVRRQGLENNIKLGSGGIREIEFVVQAFQLIRGGRDRELQQRELLIILKELEVLELLPPQVINELREAYVFLRNLEHVLQGMEDKQTQLLPENDLARARIALIMGFDDWHSCQQELARHRENVATHFANIIASEEDDSSAQSSLDEGWCELWLAEVDEASDTQWLEKHGYEDPAASLRLLRSLRDSRTVQTMQTQGRKRLNQFMPVLLEALTEVDKPSETLSRVLQLVEAILRRTAYMVLLLENPGARAQLVSLCSESPWIARQLAETPLLLDELLNAESLYSPPARDELQDDLRQQMLRISYDDLENQMESLRHFKKAHTLRVAASELKGTLPLMKVSDYLTWIAEVVLDHVVDVAFANLVARHGYPGQAEGVSRGTDFAIIGYGKLGGIELGYTSDLDLVFIHTADPALATDGDKPIDNAVFYTRLGQRIVHILNAQTPSGQLYEVDMRLRPSGNSGLLVSTLQAFEKYQRNDAWTWEHQALARARGVAGSTEAISAFETVRHNILCQSRDKDKLRHEVVEMREKMRSTLGTPESKQEETFHIKHDAGGIVDMEFMVQYLMLAWCELHPELTQWSDNIRQMEELGRAGVLPVSDAEKLREAYIALRSSIHRRALQNLNSQVAGGAFVDERVYIRSVWQKVMAV</sequence>
<dbReference type="EC" id="2.7.7.42" evidence="4"/>
<keyword evidence="7" id="KW-0436">Ligase</keyword>
<dbReference type="NCBIfam" id="NF008292">
    <property type="entry name" value="PRK11072.1"/>
    <property type="match status" value="1"/>
</dbReference>
<comment type="caution">
    <text evidence="7">The sequence shown here is derived from an EMBL/GenBank/DDBJ whole genome shotgun (WGS) entry which is preliminary data.</text>
</comment>
<keyword evidence="8" id="KW-1185">Reference proteome</keyword>
<dbReference type="EC" id="2.7.7.89" evidence="4"/>
<evidence type="ECO:0000256" key="3">
    <source>
        <dbReference type="ARBA" id="ARBA00022840"/>
    </source>
</evidence>
<comment type="similarity">
    <text evidence="4">Belongs to the GlnE family.</text>
</comment>
<keyword evidence="2 4" id="KW-0547">Nucleotide-binding</keyword>
<dbReference type="InterPro" id="IPR013546">
    <property type="entry name" value="PII_UdlTrfase/GS_AdlTrfase"/>
</dbReference>
<evidence type="ECO:0000259" key="6">
    <source>
        <dbReference type="Pfam" id="PF08335"/>
    </source>
</evidence>
<dbReference type="InterPro" id="IPR005190">
    <property type="entry name" value="GlnE_rpt_dom"/>
</dbReference>
<dbReference type="HAMAP" id="MF_00802">
    <property type="entry name" value="GlnE"/>
    <property type="match status" value="1"/>
</dbReference>
<evidence type="ECO:0000313" key="8">
    <source>
        <dbReference type="Proteomes" id="UP000753376"/>
    </source>
</evidence>
<evidence type="ECO:0000256" key="4">
    <source>
        <dbReference type="HAMAP-Rule" id="MF_00802"/>
    </source>
</evidence>
<dbReference type="Proteomes" id="UP000753376">
    <property type="component" value="Unassembled WGS sequence"/>
</dbReference>
<evidence type="ECO:0000313" key="7">
    <source>
        <dbReference type="EMBL" id="MBU2874053.1"/>
    </source>
</evidence>
<proteinExistence type="inferred from homology"/>
<organism evidence="7 8">
    <name type="scientific">Marinobacter salexigens</name>
    <dbReference type="NCBI Taxonomy" id="1925763"/>
    <lineage>
        <taxon>Bacteria</taxon>
        <taxon>Pseudomonadati</taxon>
        <taxon>Pseudomonadota</taxon>
        <taxon>Gammaproteobacteria</taxon>
        <taxon>Pseudomonadales</taxon>
        <taxon>Marinobacteraceae</taxon>
        <taxon>Marinobacter</taxon>
    </lineage>
</organism>
<evidence type="ECO:0000259" key="5">
    <source>
        <dbReference type="Pfam" id="PF03710"/>
    </source>
</evidence>
<dbReference type="InterPro" id="IPR023057">
    <property type="entry name" value="GlnE"/>
</dbReference>
<comment type="function">
    <text evidence="4">Involved in the regulation of glutamine synthetase GlnA, a key enzyme in the process to assimilate ammonia. When cellular nitrogen levels are high, the C-terminal adenylyl transferase (AT) inactivates GlnA by covalent transfer of an adenylyl group from ATP to specific tyrosine residue of GlnA, thus reducing its activity. Conversely, when nitrogen levels are low, the N-terminal adenylyl removase (AR) activates GlnA by removing the adenylyl group by phosphorolysis, increasing its activity. The regulatory region of GlnE binds the signal transduction protein PII (GlnB) which indicates the nitrogen status of the cell.</text>
</comment>
<feature type="region of interest" description="Adenylyl removase" evidence="4">
    <location>
        <begin position="1"/>
        <end position="457"/>
    </location>
</feature>
<evidence type="ECO:0000256" key="2">
    <source>
        <dbReference type="ARBA" id="ARBA00022741"/>
    </source>
</evidence>
<gene>
    <name evidence="4 7" type="primary">glnE</name>
    <name evidence="7" type="ORF">KO508_08555</name>
</gene>
<evidence type="ECO:0000256" key="1">
    <source>
        <dbReference type="ARBA" id="ARBA00022679"/>
    </source>
</evidence>
<dbReference type="GO" id="GO:0016874">
    <property type="term" value="F:ligase activity"/>
    <property type="evidence" value="ECO:0007669"/>
    <property type="project" value="UniProtKB-KW"/>
</dbReference>
<name>A0ABS6A789_9GAMM</name>
<feature type="domain" description="PII-uridylyltransferase/Glutamine-synthetase adenylyltransferase" evidence="6">
    <location>
        <begin position="861"/>
        <end position="935"/>
    </location>
</feature>
<dbReference type="GO" id="GO:0008882">
    <property type="term" value="F:[glutamate-ammonia-ligase] adenylyltransferase activity"/>
    <property type="evidence" value="ECO:0007669"/>
    <property type="project" value="UniProtKB-EC"/>
</dbReference>
<feature type="domain" description="PII-uridylyltransferase/Glutamine-synthetase adenylyltransferase" evidence="6">
    <location>
        <begin position="314"/>
        <end position="452"/>
    </location>
</feature>
<comment type="catalytic activity">
    <reaction evidence="4">
        <text>[glutamine synthetase]-L-tyrosine + ATP = [glutamine synthetase]-O(4)-(5'-adenylyl)-L-tyrosine + diphosphate</text>
        <dbReference type="Rhea" id="RHEA:18589"/>
        <dbReference type="Rhea" id="RHEA-COMP:10660"/>
        <dbReference type="Rhea" id="RHEA-COMP:10661"/>
        <dbReference type="ChEBI" id="CHEBI:30616"/>
        <dbReference type="ChEBI" id="CHEBI:33019"/>
        <dbReference type="ChEBI" id="CHEBI:46858"/>
        <dbReference type="ChEBI" id="CHEBI:83624"/>
        <dbReference type="EC" id="2.7.7.42"/>
    </reaction>
</comment>
<dbReference type="EMBL" id="JAHKPV010000015">
    <property type="protein sequence ID" value="MBU2874053.1"/>
    <property type="molecule type" value="Genomic_DNA"/>
</dbReference>
<feature type="domain" description="Glutamate-ammonia ligase adenylyltransferase repeated" evidence="5">
    <location>
        <begin position="571"/>
        <end position="823"/>
    </location>
</feature>
<dbReference type="PANTHER" id="PTHR30621">
    <property type="entry name" value="GLUTAMINE SYNTHETASE ADENYLYLTRANSFERASE"/>
    <property type="match status" value="1"/>
</dbReference>
<dbReference type="PANTHER" id="PTHR30621:SF0">
    <property type="entry name" value="BIFUNCTIONAL GLUTAMINE SYNTHETASE ADENYLYLTRANSFERASE_ADENYLYL-REMOVING ENZYME"/>
    <property type="match status" value="1"/>
</dbReference>
<keyword evidence="4" id="KW-0511">Multifunctional enzyme</keyword>
<dbReference type="RefSeq" id="WP_216007909.1">
    <property type="nucleotide sequence ID" value="NZ_JAHKPV010000015.1"/>
</dbReference>
<comment type="cofactor">
    <cofactor evidence="4">
        <name>Mg(2+)</name>
        <dbReference type="ChEBI" id="CHEBI:18420"/>
    </cofactor>
</comment>
<protein>
    <recommendedName>
        <fullName evidence="4">Bifunctional glutamine synthetase adenylyltransferase/adenylyl-removing enzyme</fullName>
    </recommendedName>
    <alternativeName>
        <fullName evidence="4">ATP:glutamine synthetase adenylyltransferase</fullName>
    </alternativeName>
    <alternativeName>
        <fullName evidence="4">ATase</fullName>
    </alternativeName>
    <domain>
        <recommendedName>
            <fullName evidence="4">Glutamine synthetase adenylyl-L-tyrosine phosphorylase</fullName>
            <ecNumber evidence="4">2.7.7.89</ecNumber>
        </recommendedName>
        <alternativeName>
            <fullName evidence="4">Adenylyl removase</fullName>
            <shortName evidence="4">AR</shortName>
            <shortName evidence="4">AT-N</shortName>
        </alternativeName>
    </domain>
    <domain>
        <recommendedName>
            <fullName evidence="4">Glutamine synthetase adenylyl transferase</fullName>
            <ecNumber evidence="4">2.7.7.42</ecNumber>
        </recommendedName>
        <alternativeName>
            <fullName evidence="4">Adenylyl transferase</fullName>
            <shortName evidence="4">AT</shortName>
            <shortName evidence="4">AT-C</shortName>
        </alternativeName>
    </domain>
</protein>
<dbReference type="Pfam" id="PF03710">
    <property type="entry name" value="GlnE"/>
    <property type="match status" value="2"/>
</dbReference>
<keyword evidence="1 4" id="KW-0808">Transferase</keyword>
<dbReference type="GO" id="GO:0047388">
    <property type="term" value="F:[glutamine synthetase]-adenylyl-L-tyrosine phosphorylase activity"/>
    <property type="evidence" value="ECO:0007669"/>
    <property type="project" value="UniProtKB-EC"/>
</dbReference>